<dbReference type="GeneID" id="11520452"/>
<organism evidence="2 3">
    <name type="scientific">Thermothielavioides terrestris (strain ATCC 38088 / NRRL 8126)</name>
    <name type="common">Thielavia terrestris</name>
    <dbReference type="NCBI Taxonomy" id="578455"/>
    <lineage>
        <taxon>Eukaryota</taxon>
        <taxon>Fungi</taxon>
        <taxon>Dikarya</taxon>
        <taxon>Ascomycota</taxon>
        <taxon>Pezizomycotina</taxon>
        <taxon>Sordariomycetes</taxon>
        <taxon>Sordariomycetidae</taxon>
        <taxon>Sordariales</taxon>
        <taxon>Chaetomiaceae</taxon>
        <taxon>Thermothielavioides</taxon>
        <taxon>Thermothielavioides terrestris</taxon>
    </lineage>
</organism>
<feature type="region of interest" description="Disordered" evidence="1">
    <location>
        <begin position="57"/>
        <end position="77"/>
    </location>
</feature>
<accession>G2R9W9</accession>
<name>G2R9W9_THETT</name>
<dbReference type="HOGENOM" id="CLU_2139543_0_0_1"/>
<dbReference type="RefSeq" id="XP_003655946.1">
    <property type="nucleotide sequence ID" value="XM_003655898.1"/>
</dbReference>
<sequence length="113" mass="12342">KRTKTYSTGDSPVVTDLSTNPAISSLSKGERTGSRAFYCLWPYVTAATLRSLFEGRSGVSCSDGKGQRPTAADNHTRPRCDCRILPEFLMLTPPNPGLIRHHSNTTALLWCDG</sequence>
<protein>
    <submittedName>
        <fullName evidence="2">Uncharacterized protein</fullName>
    </submittedName>
</protein>
<dbReference type="AlphaFoldDB" id="G2R9W9"/>
<keyword evidence="3" id="KW-1185">Reference proteome</keyword>
<dbReference type="KEGG" id="ttt:THITE_43485"/>
<dbReference type="Proteomes" id="UP000008181">
    <property type="component" value="Chromosome 4"/>
</dbReference>
<evidence type="ECO:0000256" key="1">
    <source>
        <dbReference type="SAM" id="MobiDB-lite"/>
    </source>
</evidence>
<evidence type="ECO:0000313" key="3">
    <source>
        <dbReference type="Proteomes" id="UP000008181"/>
    </source>
</evidence>
<proteinExistence type="predicted"/>
<gene>
    <name evidence="2" type="ORF">THITE_43485</name>
</gene>
<evidence type="ECO:0000313" key="2">
    <source>
        <dbReference type="EMBL" id="AEO69610.1"/>
    </source>
</evidence>
<dbReference type="EMBL" id="CP003012">
    <property type="protein sequence ID" value="AEO69610.1"/>
    <property type="molecule type" value="Genomic_DNA"/>
</dbReference>
<reference evidence="2 3" key="1">
    <citation type="journal article" date="2011" name="Nat. Biotechnol.">
        <title>Comparative genomic analysis of the thermophilic biomass-degrading fungi Myceliophthora thermophila and Thielavia terrestris.</title>
        <authorList>
            <person name="Berka R.M."/>
            <person name="Grigoriev I.V."/>
            <person name="Otillar R."/>
            <person name="Salamov A."/>
            <person name="Grimwood J."/>
            <person name="Reid I."/>
            <person name="Ishmael N."/>
            <person name="John T."/>
            <person name="Darmond C."/>
            <person name="Moisan M.-C."/>
            <person name="Henrissat B."/>
            <person name="Coutinho P.M."/>
            <person name="Lombard V."/>
            <person name="Natvig D.O."/>
            <person name="Lindquist E."/>
            <person name="Schmutz J."/>
            <person name="Lucas S."/>
            <person name="Harris P."/>
            <person name="Powlowski J."/>
            <person name="Bellemare A."/>
            <person name="Taylor D."/>
            <person name="Butler G."/>
            <person name="de Vries R.P."/>
            <person name="Allijn I.E."/>
            <person name="van den Brink J."/>
            <person name="Ushinsky S."/>
            <person name="Storms R."/>
            <person name="Powell A.J."/>
            <person name="Paulsen I.T."/>
            <person name="Elbourne L.D.H."/>
            <person name="Baker S.E."/>
            <person name="Magnuson J."/>
            <person name="LaBoissiere S."/>
            <person name="Clutterbuck A.J."/>
            <person name="Martinez D."/>
            <person name="Wogulis M."/>
            <person name="de Leon A.L."/>
            <person name="Rey M.W."/>
            <person name="Tsang A."/>
        </authorList>
    </citation>
    <scope>NUCLEOTIDE SEQUENCE [LARGE SCALE GENOMIC DNA]</scope>
    <source>
        <strain evidence="3">ATCC 38088 / NRRL 8126</strain>
    </source>
</reference>
<feature type="non-terminal residue" evidence="2">
    <location>
        <position position="1"/>
    </location>
</feature>